<dbReference type="InterPro" id="IPR039595">
    <property type="entry name" value="TE2IP/Rap1"/>
</dbReference>
<feature type="compositionally biased region" description="Polar residues" evidence="6">
    <location>
        <begin position="442"/>
        <end position="457"/>
    </location>
</feature>
<comment type="subcellular location">
    <subcellularLocation>
        <location evidence="5">Nucleus</location>
    </subcellularLocation>
    <subcellularLocation>
        <location evidence="5">Chromosome</location>
        <location evidence="5">Telomere</location>
    </subcellularLocation>
</comment>
<name>A0A8H3D7Y9_9AGAM</name>
<comment type="caution">
    <text evidence="8">The sequence shown here is derived from an EMBL/GenBank/DDBJ whole genome shotgun (WGS) entry which is preliminary data.</text>
</comment>
<feature type="compositionally biased region" description="Polar residues" evidence="6">
    <location>
        <begin position="420"/>
        <end position="432"/>
    </location>
</feature>
<dbReference type="CDD" id="cd11655">
    <property type="entry name" value="rap1_myb-like"/>
    <property type="match status" value="1"/>
</dbReference>
<dbReference type="GO" id="GO:0010833">
    <property type="term" value="P:telomere maintenance via telomere lengthening"/>
    <property type="evidence" value="ECO:0007669"/>
    <property type="project" value="UniProtKB-UniRule"/>
</dbReference>
<dbReference type="EMBL" id="CAJMXA010003873">
    <property type="protein sequence ID" value="CAE6518591.1"/>
    <property type="molecule type" value="Genomic_DNA"/>
</dbReference>
<dbReference type="AlphaFoldDB" id="A0A8H3D7Y9"/>
<evidence type="ECO:0000256" key="5">
    <source>
        <dbReference type="RuleBase" id="RU367107"/>
    </source>
</evidence>
<feature type="region of interest" description="Disordered" evidence="6">
    <location>
        <begin position="369"/>
        <end position="508"/>
    </location>
</feature>
<keyword evidence="2 5" id="KW-0158">Chromosome</keyword>
<evidence type="ECO:0000313" key="9">
    <source>
        <dbReference type="Proteomes" id="UP000663853"/>
    </source>
</evidence>
<dbReference type="Gene3D" id="1.10.10.60">
    <property type="entry name" value="Homeodomain-like"/>
    <property type="match status" value="1"/>
</dbReference>
<gene>
    <name evidence="8" type="ORF">RDB_LOCUS142237</name>
</gene>
<keyword evidence="3 5" id="KW-0779">Telomere</keyword>
<keyword evidence="4 5" id="KW-0539">Nucleus</keyword>
<evidence type="ECO:0000256" key="1">
    <source>
        <dbReference type="ARBA" id="ARBA00010467"/>
    </source>
</evidence>
<feature type="domain" description="TERF2-interacting telomeric protein 1 Myb" evidence="7">
    <location>
        <begin position="276"/>
        <end position="334"/>
    </location>
</feature>
<dbReference type="GO" id="GO:0031848">
    <property type="term" value="P:protection from non-homologous end joining at telomere"/>
    <property type="evidence" value="ECO:0007669"/>
    <property type="project" value="TreeGrafter"/>
</dbReference>
<sequence>MDGRTTFSGTSRAAESTSTSNLFCDAASKEPLAFHLHSALPSRLKAELTHLIKTHGGKVHKRLIDLHRPFYALINPDSSQVPQYAEYVSSLPESERGIVVPYSFVRASITAREILLPVEFQSEPPSGHEESGSPPWAPLSFTRGLYRQGPDVDRGKSSSSVGDRTAVEGDGWGGLEPVAIHLHSSIDRNERLRLALKIAKAGGDPGSTVADARVVIADEDHAEFSRLAKQYEHSLRTYVEPVIWVARCLSKGRYFHDPIEKAPMSGRKPGADRNDFTTEDDNNLARFIAKRIPDKSEGGRTGNNLYKDLCERTDIYPWAAGHTWQSWRNRYRKKQDYFDPIIDRYAQARQDNGDRKVGIYLLGEFQYSRGKKRQAPMDSPTCSPMSSDPELTERDSVTARRKRSRPLKGNDTTPRDASRGMTNRQSNAPDSNRPSDPRGRQPQENVNSNRTQTSTSAVKGGIMDPNRHEDTYTSRSGGQTTSRSQPEQVRPRHDNASTSTNRTRLPTEATEAAPLMGMDVNANPLMSNVFGYDSDDVHAKAEDLGLSDYLESGFTSTW</sequence>
<evidence type="ECO:0000256" key="4">
    <source>
        <dbReference type="ARBA" id="ARBA00023242"/>
    </source>
</evidence>
<evidence type="ECO:0000256" key="6">
    <source>
        <dbReference type="SAM" id="MobiDB-lite"/>
    </source>
</evidence>
<evidence type="ECO:0000256" key="2">
    <source>
        <dbReference type="ARBA" id="ARBA00022454"/>
    </source>
</evidence>
<reference evidence="8" key="1">
    <citation type="submission" date="2021-01" db="EMBL/GenBank/DDBJ databases">
        <authorList>
            <person name="Kaushik A."/>
        </authorList>
    </citation>
    <scope>NUCLEOTIDE SEQUENCE</scope>
    <source>
        <strain evidence="8">AG6-10EEA</strain>
    </source>
</reference>
<comment type="subunit">
    <text evidence="5">Homodimer.</text>
</comment>
<evidence type="ECO:0000313" key="8">
    <source>
        <dbReference type="EMBL" id="CAE6518591.1"/>
    </source>
</evidence>
<dbReference type="Pfam" id="PF08914">
    <property type="entry name" value="Myb_Rap1"/>
    <property type="match status" value="1"/>
</dbReference>
<dbReference type="InterPro" id="IPR015010">
    <property type="entry name" value="TERF2IP_Myb"/>
</dbReference>
<feature type="compositionally biased region" description="Low complexity" evidence="6">
    <location>
        <begin position="473"/>
        <end position="485"/>
    </location>
</feature>
<dbReference type="PANTHER" id="PTHR16466">
    <property type="entry name" value="TELOMERE REPEAT-BINDING FACTOR 2-INTERACTING PROTEIN 1"/>
    <property type="match status" value="1"/>
</dbReference>
<proteinExistence type="inferred from homology"/>
<organism evidence="8 9">
    <name type="scientific">Rhizoctonia solani</name>
    <dbReference type="NCBI Taxonomy" id="456999"/>
    <lineage>
        <taxon>Eukaryota</taxon>
        <taxon>Fungi</taxon>
        <taxon>Dikarya</taxon>
        <taxon>Basidiomycota</taxon>
        <taxon>Agaricomycotina</taxon>
        <taxon>Agaricomycetes</taxon>
        <taxon>Cantharellales</taxon>
        <taxon>Ceratobasidiaceae</taxon>
        <taxon>Rhizoctonia</taxon>
    </lineage>
</organism>
<comment type="function">
    <text evidence="5">Involved in the regulation of telomere length, clustering and has a specific role in telomere position effect (TPE).</text>
</comment>
<comment type="similarity">
    <text evidence="1 5">Belongs to the RAP1 family.</text>
</comment>
<dbReference type="SUPFAM" id="SSF46689">
    <property type="entry name" value="Homeodomain-like"/>
    <property type="match status" value="1"/>
</dbReference>
<dbReference type="InterPro" id="IPR009057">
    <property type="entry name" value="Homeodomain-like_sf"/>
</dbReference>
<dbReference type="PANTHER" id="PTHR16466:SF6">
    <property type="entry name" value="TELOMERIC REPEAT-BINDING FACTOR 2-INTERACTING PROTEIN 1"/>
    <property type="match status" value="1"/>
</dbReference>
<dbReference type="Proteomes" id="UP000663853">
    <property type="component" value="Unassembled WGS sequence"/>
</dbReference>
<dbReference type="GO" id="GO:0070187">
    <property type="term" value="C:shelterin complex"/>
    <property type="evidence" value="ECO:0007669"/>
    <property type="project" value="TreeGrafter"/>
</dbReference>
<protein>
    <recommendedName>
        <fullName evidence="5">DNA-binding protein RAP1</fullName>
    </recommendedName>
</protein>
<evidence type="ECO:0000256" key="3">
    <source>
        <dbReference type="ARBA" id="ARBA00022895"/>
    </source>
</evidence>
<evidence type="ECO:0000259" key="7">
    <source>
        <dbReference type="Pfam" id="PF08914"/>
    </source>
</evidence>
<accession>A0A8H3D7Y9</accession>
<dbReference type="GO" id="GO:0042162">
    <property type="term" value="F:telomeric DNA binding"/>
    <property type="evidence" value="ECO:0007669"/>
    <property type="project" value="TreeGrafter"/>
</dbReference>